<sequence length="276" mass="30852">MKSYKPTTPSRRQMTTVDYSILTESQPYKKLTMKLQSHAGRNNRGVITMRHQGGGNRKTYRIIDFKQNQLDTQAKIETLEYDPYRSAFIARILYTTGERAYILAYHGAKVGDTIVTSLTAPLKPGNRLPLKNIPIGYQVHNIETRVGGGGKISRSAGSYVEILAHDGGWTDLRMASKEIRRVSSSGLATIGQVSNPDYNLVNIGKAGRSRWLGIRPTVRGSVMNPVDHPYGGGEGRQPRGTKRPKTIWGKVTGGHKTRGRKKWSNKLIVKRRPKIR</sequence>
<dbReference type="STRING" id="1798409.A3I24_03420"/>
<comment type="similarity">
    <text evidence="1 5">Belongs to the universal ribosomal protein uL2 family.</text>
</comment>
<dbReference type="EMBL" id="MHJL01000037">
    <property type="protein sequence ID" value="OGY66700.1"/>
    <property type="molecule type" value="Genomic_DNA"/>
</dbReference>
<dbReference type="GO" id="GO:0002181">
    <property type="term" value="P:cytoplasmic translation"/>
    <property type="evidence" value="ECO:0007669"/>
    <property type="project" value="TreeGrafter"/>
</dbReference>
<dbReference type="Gene3D" id="2.30.30.30">
    <property type="match status" value="1"/>
</dbReference>
<dbReference type="SUPFAM" id="SSF50104">
    <property type="entry name" value="Translation proteins SH3-like domain"/>
    <property type="match status" value="1"/>
</dbReference>
<dbReference type="GO" id="GO:0015934">
    <property type="term" value="C:large ribosomal subunit"/>
    <property type="evidence" value="ECO:0007669"/>
    <property type="project" value="InterPro"/>
</dbReference>
<accession>A0A1G1ZSG6</accession>
<proteinExistence type="inferred from homology"/>
<dbReference type="SMART" id="SM01382">
    <property type="entry name" value="Ribosomal_L2_C"/>
    <property type="match status" value="1"/>
</dbReference>
<evidence type="ECO:0000259" key="7">
    <source>
        <dbReference type="SMART" id="SM01382"/>
    </source>
</evidence>
<dbReference type="InterPro" id="IPR014726">
    <property type="entry name" value="Ribosomal_uL2_dom3"/>
</dbReference>
<organism evidence="9 10">
    <name type="scientific">Candidatus Harrisonbacteria bacterium RIFCSPLOWO2_02_FULL_41_13b</name>
    <dbReference type="NCBI Taxonomy" id="1798409"/>
    <lineage>
        <taxon>Bacteria</taxon>
        <taxon>Candidatus Harrisoniibacteriota</taxon>
    </lineage>
</organism>
<dbReference type="SUPFAM" id="SSF50249">
    <property type="entry name" value="Nucleic acid-binding proteins"/>
    <property type="match status" value="1"/>
</dbReference>
<dbReference type="NCBIfam" id="TIGR01171">
    <property type="entry name" value="rplB_bact"/>
    <property type="match status" value="1"/>
</dbReference>
<evidence type="ECO:0000256" key="5">
    <source>
        <dbReference type="HAMAP-Rule" id="MF_01320"/>
    </source>
</evidence>
<dbReference type="InterPro" id="IPR012340">
    <property type="entry name" value="NA-bd_OB-fold"/>
</dbReference>
<comment type="subunit">
    <text evidence="5">Part of the 50S ribosomal subunit. Forms a bridge to the 30S subunit in the 70S ribosome.</text>
</comment>
<dbReference type="Pfam" id="PF00181">
    <property type="entry name" value="Ribosomal_L2_N"/>
    <property type="match status" value="1"/>
</dbReference>
<dbReference type="InterPro" id="IPR022671">
    <property type="entry name" value="Ribosomal_uL2_CS"/>
</dbReference>
<dbReference type="PROSITE" id="PS00467">
    <property type="entry name" value="RIBOSOMAL_L2"/>
    <property type="match status" value="1"/>
</dbReference>
<comment type="function">
    <text evidence="5">One of the primary rRNA binding proteins. Required for association of the 30S and 50S subunits to form the 70S ribosome, for tRNA binding and peptide bond formation. It has been suggested to have peptidyltransferase activity; this is somewhat controversial. Makes several contacts with the 16S rRNA in the 70S ribosome.</text>
</comment>
<evidence type="ECO:0000256" key="2">
    <source>
        <dbReference type="ARBA" id="ARBA00022980"/>
    </source>
</evidence>
<evidence type="ECO:0000256" key="4">
    <source>
        <dbReference type="ARBA" id="ARBA00035242"/>
    </source>
</evidence>
<dbReference type="Gene3D" id="2.40.50.140">
    <property type="entry name" value="Nucleic acid-binding proteins"/>
    <property type="match status" value="1"/>
</dbReference>
<evidence type="ECO:0000256" key="1">
    <source>
        <dbReference type="ARBA" id="ARBA00005636"/>
    </source>
</evidence>
<dbReference type="Pfam" id="PF03947">
    <property type="entry name" value="Ribosomal_L2_C"/>
    <property type="match status" value="1"/>
</dbReference>
<dbReference type="InterPro" id="IPR002171">
    <property type="entry name" value="Ribosomal_uL2"/>
</dbReference>
<keyword evidence="5" id="KW-0694">RNA-binding</keyword>
<dbReference type="HAMAP" id="MF_01320_B">
    <property type="entry name" value="Ribosomal_uL2_B"/>
    <property type="match status" value="1"/>
</dbReference>
<keyword evidence="3 5" id="KW-0687">Ribonucleoprotein</keyword>
<dbReference type="FunFam" id="4.10.950.10:FF:000001">
    <property type="entry name" value="50S ribosomal protein L2"/>
    <property type="match status" value="1"/>
</dbReference>
<dbReference type="Gene3D" id="4.10.950.10">
    <property type="entry name" value="Ribosomal protein L2, domain 3"/>
    <property type="match status" value="1"/>
</dbReference>
<evidence type="ECO:0000256" key="3">
    <source>
        <dbReference type="ARBA" id="ARBA00023274"/>
    </source>
</evidence>
<evidence type="ECO:0000313" key="9">
    <source>
        <dbReference type="EMBL" id="OGY66700.1"/>
    </source>
</evidence>
<reference evidence="9 10" key="1">
    <citation type="journal article" date="2016" name="Nat. Commun.">
        <title>Thousands of microbial genomes shed light on interconnected biogeochemical processes in an aquifer system.</title>
        <authorList>
            <person name="Anantharaman K."/>
            <person name="Brown C.T."/>
            <person name="Hug L.A."/>
            <person name="Sharon I."/>
            <person name="Castelle C.J."/>
            <person name="Probst A.J."/>
            <person name="Thomas B.C."/>
            <person name="Singh A."/>
            <person name="Wilkins M.J."/>
            <person name="Karaoz U."/>
            <person name="Brodie E.L."/>
            <person name="Williams K.H."/>
            <person name="Hubbard S.S."/>
            <person name="Banfield J.F."/>
        </authorList>
    </citation>
    <scope>NUCLEOTIDE SEQUENCE [LARGE SCALE GENOMIC DNA]</scope>
</reference>
<dbReference type="GO" id="GO:0003735">
    <property type="term" value="F:structural constituent of ribosome"/>
    <property type="evidence" value="ECO:0007669"/>
    <property type="project" value="InterPro"/>
</dbReference>
<name>A0A1G1ZSG6_9BACT</name>
<keyword evidence="5" id="KW-0699">rRNA-binding</keyword>
<dbReference type="GO" id="GO:0019843">
    <property type="term" value="F:rRNA binding"/>
    <property type="evidence" value="ECO:0007669"/>
    <property type="project" value="UniProtKB-UniRule"/>
</dbReference>
<evidence type="ECO:0000259" key="8">
    <source>
        <dbReference type="SMART" id="SM01383"/>
    </source>
</evidence>
<dbReference type="SMART" id="SM01383">
    <property type="entry name" value="Ribosomal_L2"/>
    <property type="match status" value="1"/>
</dbReference>
<keyword evidence="2 5" id="KW-0689">Ribosomal protein</keyword>
<dbReference type="GO" id="GO:0016740">
    <property type="term" value="F:transferase activity"/>
    <property type="evidence" value="ECO:0007669"/>
    <property type="project" value="InterPro"/>
</dbReference>
<comment type="caution">
    <text evidence="9">The sequence shown here is derived from an EMBL/GenBank/DDBJ whole genome shotgun (WGS) entry which is preliminary data.</text>
</comment>
<gene>
    <name evidence="5" type="primary">rplB</name>
    <name evidence="9" type="ORF">A3I24_03420</name>
</gene>
<dbReference type="InterPro" id="IPR022669">
    <property type="entry name" value="Ribosomal_uL2_C"/>
</dbReference>
<dbReference type="PIRSF" id="PIRSF002158">
    <property type="entry name" value="Ribosomal_L2"/>
    <property type="match status" value="1"/>
</dbReference>
<feature type="domain" description="Large ribosomal subunit protein uL2 C-terminal" evidence="7">
    <location>
        <begin position="122"/>
        <end position="251"/>
    </location>
</feature>
<dbReference type="PANTHER" id="PTHR13691:SF5">
    <property type="entry name" value="LARGE RIBOSOMAL SUBUNIT PROTEIN UL2M"/>
    <property type="match status" value="1"/>
</dbReference>
<dbReference type="InterPro" id="IPR008991">
    <property type="entry name" value="Translation_prot_SH3-like_sf"/>
</dbReference>
<feature type="region of interest" description="Disordered" evidence="6">
    <location>
        <begin position="223"/>
        <end position="262"/>
    </location>
</feature>
<evidence type="ECO:0000313" key="10">
    <source>
        <dbReference type="Proteomes" id="UP000177690"/>
    </source>
</evidence>
<dbReference type="PANTHER" id="PTHR13691">
    <property type="entry name" value="RIBOSOMAL PROTEIN L2"/>
    <property type="match status" value="1"/>
</dbReference>
<dbReference type="FunFam" id="2.30.30.30:FF:000001">
    <property type="entry name" value="50S ribosomal protein L2"/>
    <property type="match status" value="1"/>
</dbReference>
<evidence type="ECO:0000256" key="6">
    <source>
        <dbReference type="SAM" id="MobiDB-lite"/>
    </source>
</evidence>
<dbReference type="InterPro" id="IPR005880">
    <property type="entry name" value="Ribosomal_uL2_bac/org-type"/>
</dbReference>
<dbReference type="InterPro" id="IPR014722">
    <property type="entry name" value="Rib_uL2_dom2"/>
</dbReference>
<dbReference type="Proteomes" id="UP000177690">
    <property type="component" value="Unassembled WGS sequence"/>
</dbReference>
<feature type="domain" description="Large ribosomal subunit protein uL2 RNA-binding" evidence="8">
    <location>
        <begin position="40"/>
        <end position="116"/>
    </location>
</feature>
<dbReference type="InterPro" id="IPR022666">
    <property type="entry name" value="Ribosomal_uL2_RNA-bd_dom"/>
</dbReference>
<feature type="compositionally biased region" description="Basic residues" evidence="6">
    <location>
        <begin position="253"/>
        <end position="262"/>
    </location>
</feature>
<protein>
    <recommendedName>
        <fullName evidence="4 5">Large ribosomal subunit protein uL2</fullName>
    </recommendedName>
</protein>
<dbReference type="AlphaFoldDB" id="A0A1G1ZSG6"/>